<gene>
    <name evidence="3" type="ORF">Tco_0820090</name>
</gene>
<dbReference type="Gene3D" id="1.20.1260.60">
    <property type="entry name" value="Vacuolar protein sorting-associated protein Ist1"/>
    <property type="match status" value="1"/>
</dbReference>
<evidence type="ECO:0000256" key="1">
    <source>
        <dbReference type="ARBA" id="ARBA00005536"/>
    </source>
</evidence>
<dbReference type="EMBL" id="BQNB010012080">
    <property type="protein sequence ID" value="GJS98920.1"/>
    <property type="molecule type" value="Genomic_DNA"/>
</dbReference>
<organism evidence="3 4">
    <name type="scientific">Tanacetum coccineum</name>
    <dbReference type="NCBI Taxonomy" id="301880"/>
    <lineage>
        <taxon>Eukaryota</taxon>
        <taxon>Viridiplantae</taxon>
        <taxon>Streptophyta</taxon>
        <taxon>Embryophyta</taxon>
        <taxon>Tracheophyta</taxon>
        <taxon>Spermatophyta</taxon>
        <taxon>Magnoliopsida</taxon>
        <taxon>eudicotyledons</taxon>
        <taxon>Gunneridae</taxon>
        <taxon>Pentapetalae</taxon>
        <taxon>asterids</taxon>
        <taxon>campanulids</taxon>
        <taxon>Asterales</taxon>
        <taxon>Asteraceae</taxon>
        <taxon>Asteroideae</taxon>
        <taxon>Anthemideae</taxon>
        <taxon>Anthemidinae</taxon>
        <taxon>Tanacetum</taxon>
    </lineage>
</organism>
<proteinExistence type="inferred from homology"/>
<dbReference type="Proteomes" id="UP001151760">
    <property type="component" value="Unassembled WGS sequence"/>
</dbReference>
<evidence type="ECO:0000313" key="3">
    <source>
        <dbReference type="EMBL" id="GJS98920.1"/>
    </source>
</evidence>
<dbReference type="InterPro" id="IPR005061">
    <property type="entry name" value="Ist1"/>
</dbReference>
<protein>
    <submittedName>
        <fullName evidence="3">IST1-like protein</fullName>
    </submittedName>
</protein>
<comment type="caution">
    <text evidence="3">The sequence shown here is derived from an EMBL/GenBank/DDBJ whole genome shotgun (WGS) entry which is preliminary data.</text>
</comment>
<evidence type="ECO:0000256" key="2">
    <source>
        <dbReference type="SAM" id="MobiDB-lite"/>
    </source>
</evidence>
<keyword evidence="4" id="KW-1185">Reference proteome</keyword>
<name>A0ABQ5ACS3_9ASTR</name>
<feature type="region of interest" description="Disordered" evidence="2">
    <location>
        <begin position="261"/>
        <end position="373"/>
    </location>
</feature>
<dbReference type="PANTHER" id="PTHR12161:SF60">
    <property type="entry name" value="REGULATOR OF VPS4 ACTIVITY IN THE MVB PATHWAY PROTEIN"/>
    <property type="match status" value="1"/>
</dbReference>
<accession>A0ABQ5ACS3</accession>
<reference evidence="3" key="2">
    <citation type="submission" date="2022-01" db="EMBL/GenBank/DDBJ databases">
        <authorList>
            <person name="Yamashiro T."/>
            <person name="Shiraishi A."/>
            <person name="Satake H."/>
            <person name="Nakayama K."/>
        </authorList>
    </citation>
    <scope>NUCLEOTIDE SEQUENCE</scope>
</reference>
<dbReference type="InterPro" id="IPR042277">
    <property type="entry name" value="IST1-like"/>
</dbReference>
<feature type="region of interest" description="Disordered" evidence="2">
    <location>
        <begin position="183"/>
        <end position="211"/>
    </location>
</feature>
<dbReference type="PANTHER" id="PTHR12161">
    <property type="entry name" value="IST1 FAMILY MEMBER"/>
    <property type="match status" value="1"/>
</dbReference>
<sequence length="401" mass="46352">MVSEIVVFTYTEREVICTPLFSIRTYLSKSNIELTLTRIEMIKRRRKAMVKYLRSDIAELMRIGLDSNAYGRVGRLYLDQKGSLCYDFVEQFCTLILNHLIAMNDQTECPEECKEAVSSLMYAAARFADLPELRELRSLFTERYGNSLESFVNKEPDSPTKDMKIQLMQEIALEHRVEWDPNSLDQKVHKPPSFAQEASQNDNADHDNESHDNGWMIKIQETRNKNNNDHRKDESSDDVIKQTENLRQRILDYWSRTTSLLSTSRETTTSPEDSSSSSSSDDSAKQRSFFPFRFMPPNKNGKNPDISSTVSKNRQKHDDNKENQGVSNYEEANVSCVRNRRRRKNRVKSHSTECLPKQEAPNGHTRAGSYQPDMSMIPPTGHVHPRPLLTLMFYSSVLQYL</sequence>
<feature type="compositionally biased region" description="Basic residues" evidence="2">
    <location>
        <begin position="338"/>
        <end position="349"/>
    </location>
</feature>
<evidence type="ECO:0000313" key="4">
    <source>
        <dbReference type="Proteomes" id="UP001151760"/>
    </source>
</evidence>
<reference evidence="3" key="1">
    <citation type="journal article" date="2022" name="Int. J. Mol. Sci.">
        <title>Draft Genome of Tanacetum Coccineum: Genomic Comparison of Closely Related Tanacetum-Family Plants.</title>
        <authorList>
            <person name="Yamashiro T."/>
            <person name="Shiraishi A."/>
            <person name="Nakayama K."/>
            <person name="Satake H."/>
        </authorList>
    </citation>
    <scope>NUCLEOTIDE SEQUENCE</scope>
</reference>
<feature type="compositionally biased region" description="Low complexity" evidence="2">
    <location>
        <begin position="261"/>
        <end position="281"/>
    </location>
</feature>
<comment type="similarity">
    <text evidence="1">Belongs to the IST1 family.</text>
</comment>
<dbReference type="Pfam" id="PF03398">
    <property type="entry name" value="Ist1"/>
    <property type="match status" value="1"/>
</dbReference>